<gene>
    <name evidence="3" type="ORF">MGMO_162c00120</name>
</gene>
<dbReference type="PANTHER" id="PTHR21015:SF28">
    <property type="entry name" value="SLL1722 PROTEIN"/>
    <property type="match status" value="1"/>
</dbReference>
<dbReference type="SUPFAM" id="SSF53756">
    <property type="entry name" value="UDP-Glycosyltransferase/glycogen phosphorylase"/>
    <property type="match status" value="1"/>
</dbReference>
<keyword evidence="1" id="KW-0472">Membrane</keyword>
<proteinExistence type="predicted"/>
<accession>V5BN72</accession>
<dbReference type="GO" id="GO:0016758">
    <property type="term" value="F:hexosyltransferase activity"/>
    <property type="evidence" value="ECO:0007669"/>
    <property type="project" value="InterPro"/>
</dbReference>
<dbReference type="Pfam" id="PF04101">
    <property type="entry name" value="Glyco_tran_28_C"/>
    <property type="match status" value="1"/>
</dbReference>
<dbReference type="EMBL" id="AYLO01000148">
    <property type="protein sequence ID" value="ESS67582.1"/>
    <property type="molecule type" value="Genomic_DNA"/>
</dbReference>
<dbReference type="STRING" id="1116472.MGMO_162c00120"/>
<evidence type="ECO:0000313" key="3">
    <source>
        <dbReference type="EMBL" id="ESS67582.1"/>
    </source>
</evidence>
<organism evidence="3 4">
    <name type="scientific">Methyloglobulus morosus KoM1</name>
    <dbReference type="NCBI Taxonomy" id="1116472"/>
    <lineage>
        <taxon>Bacteria</taxon>
        <taxon>Pseudomonadati</taxon>
        <taxon>Pseudomonadota</taxon>
        <taxon>Gammaproteobacteria</taxon>
        <taxon>Methylococcales</taxon>
        <taxon>Methylococcaceae</taxon>
        <taxon>Methyloglobulus</taxon>
    </lineage>
</organism>
<dbReference type="Proteomes" id="UP000017842">
    <property type="component" value="Unassembled WGS sequence"/>
</dbReference>
<dbReference type="AlphaFoldDB" id="V5BN72"/>
<keyword evidence="1" id="KW-1133">Transmembrane helix</keyword>
<evidence type="ECO:0000256" key="1">
    <source>
        <dbReference type="SAM" id="Phobius"/>
    </source>
</evidence>
<keyword evidence="3" id="KW-0808">Transferase</keyword>
<dbReference type="RefSeq" id="WP_023496355.1">
    <property type="nucleotide sequence ID" value="NZ_AYLO01000148.1"/>
</dbReference>
<evidence type="ECO:0000259" key="2">
    <source>
        <dbReference type="Pfam" id="PF04101"/>
    </source>
</evidence>
<dbReference type="OrthoDB" id="503443at2"/>
<dbReference type="PANTHER" id="PTHR21015">
    <property type="entry name" value="UDP-N-ACETYLGLUCOSAMINE--N-ACETYLMURAMYL-(PENTAPEPTIDE) PYROPHOSPHORYL-UNDECAPRENOL N-ACETYLGLUCOSAMINE TRANSFERASE 1"/>
    <property type="match status" value="1"/>
</dbReference>
<dbReference type="Gene3D" id="3.40.50.2000">
    <property type="entry name" value="Glycogen Phosphorylase B"/>
    <property type="match status" value="1"/>
</dbReference>
<feature type="domain" description="Glycosyl transferase family 28 C-terminal" evidence="2">
    <location>
        <begin position="218"/>
        <end position="351"/>
    </location>
</feature>
<keyword evidence="1" id="KW-0812">Transmembrane</keyword>
<keyword evidence="4" id="KW-1185">Reference proteome</keyword>
<feature type="transmembrane region" description="Helical" evidence="1">
    <location>
        <begin position="9"/>
        <end position="29"/>
    </location>
</feature>
<name>V5BN72_9GAMM</name>
<comment type="caution">
    <text evidence="3">The sequence shown here is derived from an EMBL/GenBank/DDBJ whole genome shotgun (WGS) entry which is preliminary data.</text>
</comment>
<dbReference type="InterPro" id="IPR007235">
    <property type="entry name" value="Glyco_trans_28_C"/>
</dbReference>
<protein>
    <submittedName>
        <fullName evidence="3">Putative glycosyl transferase</fullName>
    </submittedName>
</protein>
<evidence type="ECO:0000313" key="4">
    <source>
        <dbReference type="Proteomes" id="UP000017842"/>
    </source>
</evidence>
<reference evidence="3 4" key="1">
    <citation type="journal article" date="2013" name="Genome Announc.">
        <title>Draft Genome Sequence of the Methanotrophic Gammaproteobacterium Methyloglobulus morosus DSM 22980 Strain KoM1.</title>
        <authorList>
            <person name="Poehlein A."/>
            <person name="Deutzmann J.S."/>
            <person name="Daniel R."/>
            <person name="Simeonova D.D."/>
        </authorList>
    </citation>
    <scope>NUCLEOTIDE SEQUENCE [LARGE SCALE GENOMIC DNA]</scope>
    <source>
        <strain evidence="3 4">KoM1</strain>
    </source>
</reference>
<sequence length="379" mass="42596">MTRYHRPRLLYYCLSLVGIGHLTASLQIISELLHNFDVDLIYGGIAYSNFPQHSSFRVLHLPSLSFNDAGELYSPEQTAIEETWHLRQDSIHDFLNCPYKGFIIEFYPFGRRKFKREIRPLIKRLKLHSGEIPIFSQVRDVLVPTDIAEEQKIMDIINTEIHTVLVRGDPNVIKFDETFSLAPQLGDRLFYGGYISPPSPEHRLKRTNRIIVSQGGGNVGQQLLIAAIKTAVLLPDFHFLVATGSSATPADIDYLTSLTQSENVEIVPFLADFRHHLLTSSLSINMGGDNTLLDVIATRTPSLAFPYPGNSEQTIRISKLAEQGWVSQINEADLNPIILKNRILSLLEKPYPNTAINLNGAVNISRKIHEILATFSAAQ</sequence>
<dbReference type="eggNOG" id="COG4671">
    <property type="taxonomic scope" value="Bacteria"/>
</dbReference>